<gene>
    <name evidence="2" type="ORF">QWZ16_11825</name>
</gene>
<reference evidence="3" key="1">
    <citation type="journal article" date="2019" name="Int. J. Syst. Evol. Microbiol.">
        <title>The Global Catalogue of Microorganisms (GCM) 10K type strain sequencing project: providing services to taxonomists for standard genome sequencing and annotation.</title>
        <authorList>
            <consortium name="The Broad Institute Genomics Platform"/>
            <consortium name="The Broad Institute Genome Sequencing Center for Infectious Disease"/>
            <person name="Wu L."/>
            <person name="Ma J."/>
        </authorList>
    </citation>
    <scope>NUCLEOTIDE SEQUENCE [LARGE SCALE GENOMIC DNA]</scope>
    <source>
        <strain evidence="3">CECT 7398</strain>
    </source>
</reference>
<dbReference type="EMBL" id="JAUFQC010000001">
    <property type="protein sequence ID" value="MDN3610393.1"/>
    <property type="molecule type" value="Genomic_DNA"/>
</dbReference>
<feature type="transmembrane region" description="Helical" evidence="1">
    <location>
        <begin position="9"/>
        <end position="26"/>
    </location>
</feature>
<dbReference type="Proteomes" id="UP001238540">
    <property type="component" value="Unassembled WGS sequence"/>
</dbReference>
<name>A0ABT8BUQ2_9VIBR</name>
<evidence type="ECO:0000256" key="1">
    <source>
        <dbReference type="SAM" id="Phobius"/>
    </source>
</evidence>
<evidence type="ECO:0000313" key="3">
    <source>
        <dbReference type="Proteomes" id="UP001238540"/>
    </source>
</evidence>
<keyword evidence="1" id="KW-1133">Transmembrane helix</keyword>
<evidence type="ECO:0000313" key="2">
    <source>
        <dbReference type="EMBL" id="MDN3610393.1"/>
    </source>
</evidence>
<dbReference type="RefSeq" id="WP_290312000.1">
    <property type="nucleotide sequence ID" value="NZ_JAUFQC010000001.1"/>
</dbReference>
<accession>A0ABT8BUQ2</accession>
<keyword evidence="1" id="KW-0812">Transmembrane</keyword>
<comment type="caution">
    <text evidence="2">The sequence shown here is derived from an EMBL/GenBank/DDBJ whole genome shotgun (WGS) entry which is preliminary data.</text>
</comment>
<sequence length="87" mass="10287">MSGTNKKKTAYFGLYLKFLLFIYSFINGETNKFDVAPNNDVSLIRPNFSLRRTSVEKTNIKHDFMSDKWEDIYDTHDQNEQIKLRST</sequence>
<keyword evidence="1" id="KW-0472">Membrane</keyword>
<organism evidence="2 3">
    <name type="scientific">Vibrio ostreicida</name>
    <dbReference type="NCBI Taxonomy" id="526588"/>
    <lineage>
        <taxon>Bacteria</taxon>
        <taxon>Pseudomonadati</taxon>
        <taxon>Pseudomonadota</taxon>
        <taxon>Gammaproteobacteria</taxon>
        <taxon>Vibrionales</taxon>
        <taxon>Vibrionaceae</taxon>
        <taxon>Vibrio</taxon>
    </lineage>
</organism>
<protein>
    <submittedName>
        <fullName evidence="2">Uncharacterized protein</fullName>
    </submittedName>
</protein>
<proteinExistence type="predicted"/>
<keyword evidence="3" id="KW-1185">Reference proteome</keyword>